<accession>A0A7R9YRJ3</accession>
<name>A0A7R9YRJ3_9CHLO</name>
<protein>
    <submittedName>
        <fullName evidence="1">Uncharacterized protein</fullName>
    </submittedName>
</protein>
<dbReference type="EMBL" id="HBEC01004822">
    <property type="protein sequence ID" value="CAD8282167.1"/>
    <property type="molecule type" value="Transcribed_RNA"/>
</dbReference>
<organism evidence="1">
    <name type="scientific">Chlamydomonas euryale</name>
    <dbReference type="NCBI Taxonomy" id="1486919"/>
    <lineage>
        <taxon>Eukaryota</taxon>
        <taxon>Viridiplantae</taxon>
        <taxon>Chlorophyta</taxon>
        <taxon>core chlorophytes</taxon>
        <taxon>Chlorophyceae</taxon>
        <taxon>CS clade</taxon>
        <taxon>Chlamydomonadales</taxon>
        <taxon>Chlamydomonadaceae</taxon>
        <taxon>Chlamydomonas</taxon>
    </lineage>
</organism>
<evidence type="ECO:0000313" key="1">
    <source>
        <dbReference type="EMBL" id="CAD8282167.1"/>
    </source>
</evidence>
<dbReference type="AlphaFoldDB" id="A0A7R9YRJ3"/>
<gene>
    <name evidence="1" type="ORF">CEUR00632_LOCUS2202</name>
</gene>
<reference evidence="1" key="1">
    <citation type="submission" date="2021-01" db="EMBL/GenBank/DDBJ databases">
        <authorList>
            <person name="Corre E."/>
            <person name="Pelletier E."/>
            <person name="Niang G."/>
            <person name="Scheremetjew M."/>
            <person name="Finn R."/>
            <person name="Kale V."/>
            <person name="Holt S."/>
            <person name="Cochrane G."/>
            <person name="Meng A."/>
            <person name="Brown T."/>
            <person name="Cohen L."/>
        </authorList>
    </citation>
    <scope>NUCLEOTIDE SEQUENCE</scope>
    <source>
        <strain evidence="1">CCMP219</strain>
    </source>
</reference>
<proteinExistence type="predicted"/>
<sequence>MPIAPGLVAYEEVKLDNVKVGTDFNQLAVLVHDGQPAGATNAASVVEHHGWRGSLGFQNACAQLSDIEVDPKEQEIYMTVPNMPGEVMLLVDWDAGNVDVKLGVFPHPGTNDKAYELTIRSAGGCNKRVMELYTPPRPKLGGRFQFGRIFELDDVPYGTAFKDMQIIRYQLSNPRSFNVQQVTRVMG</sequence>